<evidence type="ECO:0000313" key="2">
    <source>
        <dbReference type="EMBL" id="KAG2607519.1"/>
    </source>
</evidence>
<comment type="caution">
    <text evidence="2">The sequence shown here is derived from an EMBL/GenBank/DDBJ whole genome shotgun (WGS) entry which is preliminary data.</text>
</comment>
<gene>
    <name evidence="2" type="ORF">PVAP13_4NG251211</name>
</gene>
<proteinExistence type="predicted"/>
<dbReference type="Proteomes" id="UP000823388">
    <property type="component" value="Chromosome 4N"/>
</dbReference>
<evidence type="ECO:0000313" key="3">
    <source>
        <dbReference type="Proteomes" id="UP000823388"/>
    </source>
</evidence>
<dbReference type="InterPro" id="IPR058594">
    <property type="entry name" value="PB1-like_dom_pln"/>
</dbReference>
<sequence>SGDQFNIKVHHGGFFVGYGDMRSYVDEKIDFFDDLEADTWPLLWFDDFVEQLGYQTNDRLKFYWLLPGKTLADGLRIITQDKDTNAMTSIVSKVKNLVVYFDH</sequence>
<dbReference type="Pfam" id="PF26130">
    <property type="entry name" value="PB1-like"/>
    <property type="match status" value="1"/>
</dbReference>
<name>A0A8T0THP8_PANVG</name>
<keyword evidence="3" id="KW-1185">Reference proteome</keyword>
<dbReference type="AlphaFoldDB" id="A0A8T0THP8"/>
<feature type="non-terminal residue" evidence="2">
    <location>
        <position position="1"/>
    </location>
</feature>
<feature type="non-terminal residue" evidence="2">
    <location>
        <position position="103"/>
    </location>
</feature>
<organism evidence="2 3">
    <name type="scientific">Panicum virgatum</name>
    <name type="common">Blackwell switchgrass</name>
    <dbReference type="NCBI Taxonomy" id="38727"/>
    <lineage>
        <taxon>Eukaryota</taxon>
        <taxon>Viridiplantae</taxon>
        <taxon>Streptophyta</taxon>
        <taxon>Embryophyta</taxon>
        <taxon>Tracheophyta</taxon>
        <taxon>Spermatophyta</taxon>
        <taxon>Magnoliopsida</taxon>
        <taxon>Liliopsida</taxon>
        <taxon>Poales</taxon>
        <taxon>Poaceae</taxon>
        <taxon>PACMAD clade</taxon>
        <taxon>Panicoideae</taxon>
        <taxon>Panicodae</taxon>
        <taxon>Paniceae</taxon>
        <taxon>Panicinae</taxon>
        <taxon>Panicum</taxon>
        <taxon>Panicum sect. Hiantes</taxon>
    </lineage>
</organism>
<accession>A0A8T0THP8</accession>
<dbReference type="EMBL" id="CM029044">
    <property type="protein sequence ID" value="KAG2607519.1"/>
    <property type="molecule type" value="Genomic_DNA"/>
</dbReference>
<evidence type="ECO:0000259" key="1">
    <source>
        <dbReference type="Pfam" id="PF26130"/>
    </source>
</evidence>
<reference evidence="2" key="1">
    <citation type="submission" date="2020-05" db="EMBL/GenBank/DDBJ databases">
        <title>WGS assembly of Panicum virgatum.</title>
        <authorList>
            <person name="Lovell J.T."/>
            <person name="Jenkins J."/>
            <person name="Shu S."/>
            <person name="Juenger T.E."/>
            <person name="Schmutz J."/>
        </authorList>
    </citation>
    <scope>NUCLEOTIDE SEQUENCE</scope>
    <source>
        <strain evidence="2">AP13</strain>
    </source>
</reference>
<protein>
    <recommendedName>
        <fullName evidence="1">PB1-like domain-containing protein</fullName>
    </recommendedName>
</protein>
<feature type="domain" description="PB1-like" evidence="1">
    <location>
        <begin position="3"/>
        <end position="103"/>
    </location>
</feature>